<accession>A0A6J4USD7</accession>
<dbReference type="EMBL" id="CADCWO010000021">
    <property type="protein sequence ID" value="CAA9556581.1"/>
    <property type="molecule type" value="Genomic_DNA"/>
</dbReference>
<organism evidence="1">
    <name type="scientific">uncultured Synechococcales cyanobacterium</name>
    <dbReference type="NCBI Taxonomy" id="1936017"/>
    <lineage>
        <taxon>Bacteria</taxon>
        <taxon>Bacillati</taxon>
        <taxon>Cyanobacteriota</taxon>
        <taxon>Cyanophyceae</taxon>
        <taxon>Synechococcales</taxon>
        <taxon>environmental samples</taxon>
    </lineage>
</organism>
<sequence>MLAWRNRISVTYTTENNVVCPHGCAASPQDVVRLSSNPESQTG</sequence>
<evidence type="ECO:0000313" key="1">
    <source>
        <dbReference type="EMBL" id="CAA9556581.1"/>
    </source>
</evidence>
<dbReference type="AlphaFoldDB" id="A0A6J4USD7"/>
<reference evidence="1" key="1">
    <citation type="submission" date="2020-02" db="EMBL/GenBank/DDBJ databases">
        <authorList>
            <person name="Meier V. D."/>
        </authorList>
    </citation>
    <scope>NUCLEOTIDE SEQUENCE</scope>
    <source>
        <strain evidence="1">AVDCRST_MAG81</strain>
    </source>
</reference>
<name>A0A6J4USD7_9CYAN</name>
<protein>
    <submittedName>
        <fullName evidence="1">Uncharacterized protein</fullName>
    </submittedName>
</protein>
<proteinExistence type="predicted"/>
<gene>
    <name evidence="1" type="ORF">AVDCRST_MAG81-491</name>
</gene>